<organism evidence="3 4">
    <name type="scientific">Terrabacter terrae</name>
    <dbReference type="NCBI Taxonomy" id="318434"/>
    <lineage>
        <taxon>Bacteria</taxon>
        <taxon>Bacillati</taxon>
        <taxon>Actinomycetota</taxon>
        <taxon>Actinomycetes</taxon>
        <taxon>Micrococcales</taxon>
        <taxon>Intrasporangiaceae</taxon>
        <taxon>Terrabacter</taxon>
    </lineage>
</organism>
<dbReference type="EMBL" id="BAAANB010000009">
    <property type="protein sequence ID" value="GAA2027935.1"/>
    <property type="molecule type" value="Genomic_DNA"/>
</dbReference>
<dbReference type="PROSITE" id="PS00080">
    <property type="entry name" value="MULTICOPPER_OXIDASE2"/>
    <property type="match status" value="1"/>
</dbReference>
<dbReference type="InterPro" id="IPR002355">
    <property type="entry name" value="Cu_oxidase_Cu_BS"/>
</dbReference>
<dbReference type="Gene3D" id="2.60.40.420">
    <property type="entry name" value="Cupredoxins - blue copper proteins"/>
    <property type="match status" value="1"/>
</dbReference>
<gene>
    <name evidence="3" type="ORF">GCM10009740_16980</name>
</gene>
<keyword evidence="1" id="KW-0479">Metal-binding</keyword>
<reference evidence="4" key="1">
    <citation type="journal article" date="2019" name="Int. J. Syst. Evol. Microbiol.">
        <title>The Global Catalogue of Microorganisms (GCM) 10K type strain sequencing project: providing services to taxonomists for standard genome sequencing and annotation.</title>
        <authorList>
            <consortium name="The Broad Institute Genomics Platform"/>
            <consortium name="The Broad Institute Genome Sequencing Center for Infectious Disease"/>
            <person name="Wu L."/>
            <person name="Ma J."/>
        </authorList>
    </citation>
    <scope>NUCLEOTIDE SEQUENCE [LARGE SCALE GENOMIC DNA]</scope>
    <source>
        <strain evidence="4">JCM 14283</strain>
    </source>
</reference>
<dbReference type="PROSITE" id="PS00079">
    <property type="entry name" value="MULTICOPPER_OXIDASE1"/>
    <property type="match status" value="1"/>
</dbReference>
<dbReference type="InterPro" id="IPR011706">
    <property type="entry name" value="Cu-oxidase_C"/>
</dbReference>
<name>A0ABN2U536_9MICO</name>
<feature type="domain" description="Plastocyanin-like" evidence="2">
    <location>
        <begin position="1"/>
        <end position="58"/>
    </location>
</feature>
<evidence type="ECO:0000256" key="1">
    <source>
        <dbReference type="ARBA" id="ARBA00022723"/>
    </source>
</evidence>
<evidence type="ECO:0000313" key="3">
    <source>
        <dbReference type="EMBL" id="GAA2027935.1"/>
    </source>
</evidence>
<dbReference type="Proteomes" id="UP001501285">
    <property type="component" value="Unassembled WGS sequence"/>
</dbReference>
<protein>
    <recommendedName>
        <fullName evidence="2">Plastocyanin-like domain-containing protein</fullName>
    </recommendedName>
</protein>
<keyword evidence="4" id="KW-1185">Reference proteome</keyword>
<dbReference type="Pfam" id="PF07731">
    <property type="entry name" value="Cu-oxidase_2"/>
    <property type="match status" value="1"/>
</dbReference>
<comment type="caution">
    <text evidence="3">The sequence shown here is derived from an EMBL/GenBank/DDBJ whole genome shotgun (WGS) entry which is preliminary data.</text>
</comment>
<evidence type="ECO:0000313" key="4">
    <source>
        <dbReference type="Proteomes" id="UP001501285"/>
    </source>
</evidence>
<evidence type="ECO:0000259" key="2">
    <source>
        <dbReference type="Pfam" id="PF07731"/>
    </source>
</evidence>
<proteinExistence type="predicted"/>
<dbReference type="SUPFAM" id="SSF49503">
    <property type="entry name" value="Cupredoxins"/>
    <property type="match status" value="1"/>
</dbReference>
<sequence>MHIHGHTFALAGSGLRKDTVPLRPMESMPLELEADNRGDWMVHCHNVYHAEAGMMIPLKYT</sequence>
<dbReference type="InterPro" id="IPR008972">
    <property type="entry name" value="Cupredoxin"/>
</dbReference>
<dbReference type="InterPro" id="IPR033138">
    <property type="entry name" value="Cu_oxidase_CS"/>
</dbReference>
<accession>A0ABN2U536</accession>